<dbReference type="EMBL" id="JARRYG010000035">
    <property type="protein sequence ID" value="MDG4698749.1"/>
    <property type="molecule type" value="Genomic_DNA"/>
</dbReference>
<keyword evidence="5 6" id="KW-0067">ATP-binding</keyword>
<evidence type="ECO:0000313" key="8">
    <source>
        <dbReference type="EMBL" id="MDO7854881.1"/>
    </source>
</evidence>
<dbReference type="EMBL" id="JAUQTG010000001">
    <property type="protein sequence ID" value="MDO7854881.1"/>
    <property type="molecule type" value="Genomic_DNA"/>
</dbReference>
<keyword evidence="3 6" id="KW-0808">Transferase</keyword>
<evidence type="ECO:0000256" key="5">
    <source>
        <dbReference type="ARBA" id="ARBA00022840"/>
    </source>
</evidence>
<keyword evidence="10" id="KW-1185">Reference proteome</keyword>
<comment type="caution">
    <text evidence="7">The sequence shown here is derived from an EMBL/GenBank/DDBJ whole genome shotgun (WGS) entry which is preliminary data.</text>
</comment>
<evidence type="ECO:0000313" key="10">
    <source>
        <dbReference type="Proteomes" id="UP001176478"/>
    </source>
</evidence>
<evidence type="ECO:0000313" key="7">
    <source>
        <dbReference type="EMBL" id="MDG4698749.1"/>
    </source>
</evidence>
<evidence type="ECO:0000256" key="2">
    <source>
        <dbReference type="ARBA" id="ARBA00006812"/>
    </source>
</evidence>
<evidence type="ECO:0000256" key="4">
    <source>
        <dbReference type="ARBA" id="ARBA00022741"/>
    </source>
</evidence>
<dbReference type="GO" id="GO:0046917">
    <property type="term" value="F:triphosphoribosyl-dephospho-CoA synthase activity"/>
    <property type="evidence" value="ECO:0007669"/>
    <property type="project" value="UniProtKB-UniRule"/>
</dbReference>
<dbReference type="EC" id="2.4.2.52" evidence="6"/>
<dbReference type="Proteomes" id="UP001176478">
    <property type="component" value="Unassembled WGS sequence"/>
</dbReference>
<dbReference type="NCBIfam" id="TIGR03125">
    <property type="entry name" value="citrate_citG"/>
    <property type="match status" value="1"/>
</dbReference>
<reference evidence="7" key="1">
    <citation type="submission" date="2023-03" db="EMBL/GenBank/DDBJ databases">
        <title>a new species belonging to Providencia genus.</title>
        <authorList>
            <person name="Yang W."/>
            <person name="Hu F."/>
            <person name="Shen S."/>
            <person name="Ding L."/>
            <person name="Yin D."/>
        </authorList>
    </citation>
    <scope>NUCLEOTIDE SEQUENCE</scope>
    <source>
        <strain evidence="7">CRE-3FA-0001</strain>
    </source>
</reference>
<dbReference type="AlphaFoldDB" id="A0AA42K1H4"/>
<dbReference type="PANTHER" id="PTHR30201">
    <property type="entry name" value="TRIPHOSPHORIBOSYL-DEPHOSPHO-COA SYNTHASE"/>
    <property type="match status" value="1"/>
</dbReference>
<dbReference type="Gene3D" id="1.10.4200.10">
    <property type="entry name" value="Triphosphoribosyl-dephospho-CoA protein"/>
    <property type="match status" value="2"/>
</dbReference>
<comment type="similarity">
    <text evidence="2 6">Belongs to the CitG/MdcB family.</text>
</comment>
<dbReference type="RefSeq" id="WP_071547951.1">
    <property type="nucleotide sequence ID" value="NZ_JARRYG010000035.1"/>
</dbReference>
<evidence type="ECO:0000256" key="1">
    <source>
        <dbReference type="ARBA" id="ARBA00001210"/>
    </source>
</evidence>
<name>A0AA42K1H4_9GAMM</name>
<sequence length="310" mass="34373">MQHAKQLNSITEEQVQHYSQLAWQALLAEVNLTPKPGLVDKHNTGAHKDMALTDFHLSANAIAKYFPYFLLAGAQHKDLPIENVLINIRSIGINCETAMFRATQGVNTHKGSIFSLGLVLTAIGRLIALQQPVLPQYISQLVAGMCVGITDELKKPTDTPTAGHRLYQQYGLTGARGEAQNGYALVIQHALPYYLQQLAKDKADDIALLDTLILLMSLNDDTNIVNRGGIQGLEWVKQRATQLLHQGINTHNDLIFVKNFDNECIQQNVSPGGSADLLILTWFFARLANQHHGLTLQKFNIINIGRNKKN</sequence>
<keyword evidence="4 6" id="KW-0547">Nucleotide-binding</keyword>
<evidence type="ECO:0000256" key="3">
    <source>
        <dbReference type="ARBA" id="ARBA00022679"/>
    </source>
</evidence>
<evidence type="ECO:0000313" key="9">
    <source>
        <dbReference type="Proteomes" id="UP001156701"/>
    </source>
</evidence>
<gene>
    <name evidence="6 7" type="primary">citG</name>
    <name evidence="7" type="ORF">P7V44_21205</name>
    <name evidence="8" type="ORF">Q5E86_00500</name>
</gene>
<dbReference type="Proteomes" id="UP001156701">
    <property type="component" value="Unassembled WGS sequence"/>
</dbReference>
<comment type="catalytic activity">
    <reaction evidence="1 6">
        <text>3'-dephospho-CoA + ATP = 2'-(5''-triphospho-alpha-D-ribosyl)-3'-dephospho-CoA + adenine</text>
        <dbReference type="Rhea" id="RHEA:15117"/>
        <dbReference type="ChEBI" id="CHEBI:16708"/>
        <dbReference type="ChEBI" id="CHEBI:30616"/>
        <dbReference type="ChEBI" id="CHEBI:57328"/>
        <dbReference type="ChEBI" id="CHEBI:61378"/>
        <dbReference type="EC" id="2.4.2.52"/>
    </reaction>
</comment>
<dbReference type="GO" id="GO:0051191">
    <property type="term" value="P:prosthetic group biosynthetic process"/>
    <property type="evidence" value="ECO:0007669"/>
    <property type="project" value="TreeGrafter"/>
</dbReference>
<dbReference type="PANTHER" id="PTHR30201:SF2">
    <property type="entry name" value="2-(5''-TRIPHOSPHORIBOSYL)-3'-DEPHOSPHOCOENZYME-A SYNTHASE"/>
    <property type="match status" value="1"/>
</dbReference>
<evidence type="ECO:0000256" key="6">
    <source>
        <dbReference type="HAMAP-Rule" id="MF_00397"/>
    </source>
</evidence>
<dbReference type="Pfam" id="PF01874">
    <property type="entry name" value="CitG"/>
    <property type="match status" value="1"/>
</dbReference>
<organism evidence="7 9">
    <name type="scientific">Providencia huashanensis</name>
    <dbReference type="NCBI Taxonomy" id="3037798"/>
    <lineage>
        <taxon>Bacteria</taxon>
        <taxon>Pseudomonadati</taxon>
        <taxon>Pseudomonadota</taxon>
        <taxon>Gammaproteobacteria</taxon>
        <taxon>Enterobacterales</taxon>
        <taxon>Morganellaceae</taxon>
        <taxon>Providencia</taxon>
    </lineage>
</organism>
<proteinExistence type="inferred from homology"/>
<dbReference type="InterPro" id="IPR017551">
    <property type="entry name" value="TriPribosyl-deP-CoA_syn_CitG"/>
</dbReference>
<dbReference type="InterPro" id="IPR002736">
    <property type="entry name" value="CitG"/>
</dbReference>
<dbReference type="HAMAP" id="MF_00397">
    <property type="entry name" value="CitG"/>
    <property type="match status" value="1"/>
</dbReference>
<protein>
    <recommendedName>
        <fullName evidence="6">Probable 2-(5''-triphosphoribosyl)-3'-dephosphocoenzyme-A synthase</fullName>
        <shortName evidence="6">2-(5''-triphosphoribosyl)-3'-dephospho-CoA synthase</shortName>
        <ecNumber evidence="6">2.4.2.52</ecNumber>
    </recommendedName>
</protein>
<keyword evidence="7" id="KW-0328">Glycosyltransferase</keyword>
<accession>A0AA42K1H4</accession>
<reference evidence="8" key="3">
    <citation type="journal article" date="2024" name="Int. J. Antimicrob. Agents">
        <title>Identification of a novel Providencia species showing multi-drug-resistant in three patients with hospital-acquired infection.</title>
        <authorList>
            <person name="Yang W."/>
            <person name="Chen J."/>
            <person name="Yang F."/>
            <person name="Ji P."/>
            <person name="Shen S."/>
            <person name="Yin D."/>
            <person name="Hu F."/>
        </authorList>
    </citation>
    <scope>NUCLEOTIDE SEQUENCE</scope>
    <source>
        <strain evidence="8">CRE-138-0111</strain>
    </source>
</reference>
<reference evidence="8" key="2">
    <citation type="submission" date="2023-07" db="EMBL/GenBank/DDBJ databases">
        <authorList>
            <person name="Yang W."/>
            <person name="Chen J."/>
            <person name="Ji P."/>
            <person name="Hu F."/>
        </authorList>
    </citation>
    <scope>NUCLEOTIDE SEQUENCE</scope>
    <source>
        <strain evidence="8">CRE-138-0111</strain>
    </source>
</reference>
<dbReference type="GO" id="GO:0005524">
    <property type="term" value="F:ATP binding"/>
    <property type="evidence" value="ECO:0007669"/>
    <property type="project" value="UniProtKB-KW"/>
</dbReference>
<dbReference type="GO" id="GO:0016757">
    <property type="term" value="F:glycosyltransferase activity"/>
    <property type="evidence" value="ECO:0007669"/>
    <property type="project" value="UniProtKB-KW"/>
</dbReference>